<sequence length="115" mass="12454">MRAYVDARVGAWMRALLARRNRGPTLNRRASARRAMLARLVARVSLPHAVLHRASPLAMAHRTLSSAGDVVEVNVPSMGHFISEGTILLLLKQPGDYVDVEESVAEVRSLASSAG</sequence>
<organism evidence="1">
    <name type="scientific">Coccolithus braarudii</name>
    <dbReference type="NCBI Taxonomy" id="221442"/>
    <lineage>
        <taxon>Eukaryota</taxon>
        <taxon>Haptista</taxon>
        <taxon>Haptophyta</taxon>
        <taxon>Prymnesiophyceae</taxon>
        <taxon>Coccolithales</taxon>
        <taxon>Coccolithaceae</taxon>
        <taxon>Coccolithus</taxon>
    </lineage>
</organism>
<proteinExistence type="predicted"/>
<name>A0A7S0LAE6_9EUKA</name>
<gene>
    <name evidence="1" type="ORF">CPEL01642_LOCUS10376</name>
</gene>
<evidence type="ECO:0000313" key="1">
    <source>
        <dbReference type="EMBL" id="CAD8607041.1"/>
    </source>
</evidence>
<dbReference type="EMBL" id="HBEY01021663">
    <property type="protein sequence ID" value="CAD8607041.1"/>
    <property type="molecule type" value="Transcribed_RNA"/>
</dbReference>
<protein>
    <recommendedName>
        <fullName evidence="2">Lipoyl-binding domain-containing protein</fullName>
    </recommendedName>
</protein>
<dbReference type="AlphaFoldDB" id="A0A7S0LAE6"/>
<dbReference type="SUPFAM" id="SSF51230">
    <property type="entry name" value="Single hybrid motif"/>
    <property type="match status" value="1"/>
</dbReference>
<reference evidence="1" key="1">
    <citation type="submission" date="2021-01" db="EMBL/GenBank/DDBJ databases">
        <authorList>
            <person name="Corre E."/>
            <person name="Pelletier E."/>
            <person name="Niang G."/>
            <person name="Scheremetjew M."/>
            <person name="Finn R."/>
            <person name="Kale V."/>
            <person name="Holt S."/>
            <person name="Cochrane G."/>
            <person name="Meng A."/>
            <person name="Brown T."/>
            <person name="Cohen L."/>
        </authorList>
    </citation>
    <scope>NUCLEOTIDE SEQUENCE</scope>
    <source>
        <strain evidence="1">PLY182g</strain>
    </source>
</reference>
<dbReference type="CDD" id="cd06849">
    <property type="entry name" value="lipoyl_domain"/>
    <property type="match status" value="1"/>
</dbReference>
<dbReference type="InterPro" id="IPR011053">
    <property type="entry name" value="Single_hybrid_motif"/>
</dbReference>
<evidence type="ECO:0008006" key="2">
    <source>
        <dbReference type="Google" id="ProtNLM"/>
    </source>
</evidence>
<accession>A0A7S0LAE6</accession>